<name>A0ABR7F2L6_9FIRM</name>
<dbReference type="RefSeq" id="WP_021952780.1">
    <property type="nucleotide sequence ID" value="NZ_JACOOZ010000002.1"/>
</dbReference>
<sequence>MTLTIAEKDNCSKKCEFEFSVIGYCYEMINNGGIAALGLSTEKQQDMKYFLNSLCYYNTYANKYFQNHQYIKDNETNK</sequence>
<dbReference type="EMBL" id="JACOOZ010000002">
    <property type="protein sequence ID" value="MBC5667219.1"/>
    <property type="molecule type" value="Genomic_DNA"/>
</dbReference>
<evidence type="ECO:0000313" key="1">
    <source>
        <dbReference type="EMBL" id="MBC5667219.1"/>
    </source>
</evidence>
<protein>
    <submittedName>
        <fullName evidence="1">Uncharacterized protein</fullName>
    </submittedName>
</protein>
<evidence type="ECO:0000313" key="2">
    <source>
        <dbReference type="Proteomes" id="UP000597877"/>
    </source>
</evidence>
<accession>A0ABR7F2L6</accession>
<gene>
    <name evidence="1" type="ORF">H8S00_04370</name>
</gene>
<dbReference type="Proteomes" id="UP000597877">
    <property type="component" value="Unassembled WGS sequence"/>
</dbReference>
<organism evidence="1 2">
    <name type="scientific">Eubacterium segne</name>
    <dbReference type="NCBI Taxonomy" id="2763045"/>
    <lineage>
        <taxon>Bacteria</taxon>
        <taxon>Bacillati</taxon>
        <taxon>Bacillota</taxon>
        <taxon>Clostridia</taxon>
        <taxon>Eubacteriales</taxon>
        <taxon>Eubacteriaceae</taxon>
        <taxon>Eubacterium</taxon>
    </lineage>
</organism>
<reference evidence="1 2" key="1">
    <citation type="submission" date="2020-08" db="EMBL/GenBank/DDBJ databases">
        <title>Genome public.</title>
        <authorList>
            <person name="Liu C."/>
            <person name="Sun Q."/>
        </authorList>
    </citation>
    <scope>NUCLEOTIDE SEQUENCE [LARGE SCALE GENOMIC DNA]</scope>
    <source>
        <strain evidence="1 2">BX4</strain>
    </source>
</reference>
<comment type="caution">
    <text evidence="1">The sequence shown here is derived from an EMBL/GenBank/DDBJ whole genome shotgun (WGS) entry which is preliminary data.</text>
</comment>
<proteinExistence type="predicted"/>
<keyword evidence="2" id="KW-1185">Reference proteome</keyword>